<dbReference type="InterPro" id="IPR005516">
    <property type="entry name" value="Remorin_C"/>
</dbReference>
<dbReference type="STRING" id="3885.V7CJ67"/>
<dbReference type="OMA" id="VPATCFC"/>
<evidence type="ECO:0000256" key="3">
    <source>
        <dbReference type="SAM" id="MobiDB-lite"/>
    </source>
</evidence>
<name>V7CJ67_PHAVU</name>
<dbReference type="EMBL" id="CM002289">
    <property type="protein sequence ID" value="ESW29413.1"/>
    <property type="molecule type" value="Genomic_DNA"/>
</dbReference>
<gene>
    <name evidence="5" type="ORF">PHAVU_002G068600g</name>
</gene>
<feature type="coiled-coil region" evidence="2">
    <location>
        <begin position="185"/>
        <end position="212"/>
    </location>
</feature>
<feature type="compositionally biased region" description="Basic and acidic residues" evidence="3">
    <location>
        <begin position="16"/>
        <end position="29"/>
    </location>
</feature>
<dbReference type="Proteomes" id="UP000000226">
    <property type="component" value="Chromosome 2"/>
</dbReference>
<dbReference type="Pfam" id="PF03763">
    <property type="entry name" value="Remorin_C"/>
    <property type="match status" value="1"/>
</dbReference>
<feature type="region of interest" description="Disordered" evidence="3">
    <location>
        <begin position="82"/>
        <end position="178"/>
    </location>
</feature>
<feature type="compositionally biased region" description="Basic and acidic residues" evidence="3">
    <location>
        <begin position="149"/>
        <end position="163"/>
    </location>
</feature>
<feature type="region of interest" description="Disordered" evidence="3">
    <location>
        <begin position="1"/>
        <end position="46"/>
    </location>
</feature>
<dbReference type="OrthoDB" id="1879425at2759"/>
<comment type="similarity">
    <text evidence="1">Belongs to the remorin family.</text>
</comment>
<organism evidence="5 6">
    <name type="scientific">Phaseolus vulgaris</name>
    <name type="common">Kidney bean</name>
    <name type="synonym">French bean</name>
    <dbReference type="NCBI Taxonomy" id="3885"/>
    <lineage>
        <taxon>Eukaryota</taxon>
        <taxon>Viridiplantae</taxon>
        <taxon>Streptophyta</taxon>
        <taxon>Embryophyta</taxon>
        <taxon>Tracheophyta</taxon>
        <taxon>Spermatophyta</taxon>
        <taxon>Magnoliopsida</taxon>
        <taxon>eudicotyledons</taxon>
        <taxon>Gunneridae</taxon>
        <taxon>Pentapetalae</taxon>
        <taxon>rosids</taxon>
        <taxon>fabids</taxon>
        <taxon>Fabales</taxon>
        <taxon>Fabaceae</taxon>
        <taxon>Papilionoideae</taxon>
        <taxon>50 kb inversion clade</taxon>
        <taxon>NPAAA clade</taxon>
        <taxon>indigoferoid/millettioid clade</taxon>
        <taxon>Phaseoleae</taxon>
        <taxon>Phaseolus</taxon>
    </lineage>
</organism>
<evidence type="ECO:0000313" key="6">
    <source>
        <dbReference type="Proteomes" id="UP000000226"/>
    </source>
</evidence>
<evidence type="ECO:0000256" key="2">
    <source>
        <dbReference type="SAM" id="Coils"/>
    </source>
</evidence>
<feature type="domain" description="Remorin C-terminal" evidence="4">
    <location>
        <begin position="172"/>
        <end position="275"/>
    </location>
</feature>
<feature type="compositionally biased region" description="Basic and acidic residues" evidence="3">
    <location>
        <begin position="85"/>
        <end position="105"/>
    </location>
</feature>
<accession>V7CJ67</accession>
<sequence>MENFLNQMRVPFSGAEESKSDLGGTKDSKIPIQKTQSFKGENKGGQNWIQKQFARKRSGDHESRDLDHAAAVAAAAFAINLLDVSEEKKETPKASLEKSKSRVDGPKPPIPLRSASKRLSGSFRLKDEGNKPEEAITPAPSMKKVSTFSDEKPETSTKPDHGRRPTLGESIERHTKADEWERTELQEIRQRYDKLREMIDSWENKKKTKARRKLDKEERGLAQRRMRALEDFQDKITSIDHIAERAKTRAEESRKNEVKKANANANVIRATGKMPGICFCF</sequence>
<protein>
    <recommendedName>
        <fullName evidence="4">Remorin C-terminal domain-containing protein</fullName>
    </recommendedName>
</protein>
<proteinExistence type="inferred from homology"/>
<evidence type="ECO:0000259" key="4">
    <source>
        <dbReference type="Pfam" id="PF03763"/>
    </source>
</evidence>
<dbReference type="SMR" id="V7CJ67"/>
<dbReference type="PANTHER" id="PTHR31471">
    <property type="entry name" value="OS02G0116800 PROTEIN"/>
    <property type="match status" value="1"/>
</dbReference>
<reference evidence="6" key="1">
    <citation type="journal article" date="2014" name="Nat. Genet.">
        <title>A reference genome for common bean and genome-wide analysis of dual domestications.</title>
        <authorList>
            <person name="Schmutz J."/>
            <person name="McClean P.E."/>
            <person name="Mamidi S."/>
            <person name="Wu G.A."/>
            <person name="Cannon S.B."/>
            <person name="Grimwood J."/>
            <person name="Jenkins J."/>
            <person name="Shu S."/>
            <person name="Song Q."/>
            <person name="Chavarro C."/>
            <person name="Torres-Torres M."/>
            <person name="Geffroy V."/>
            <person name="Moghaddam S.M."/>
            <person name="Gao D."/>
            <person name="Abernathy B."/>
            <person name="Barry K."/>
            <person name="Blair M."/>
            <person name="Brick M.A."/>
            <person name="Chovatia M."/>
            <person name="Gepts P."/>
            <person name="Goodstein D.M."/>
            <person name="Gonzales M."/>
            <person name="Hellsten U."/>
            <person name="Hyten D.L."/>
            <person name="Jia G."/>
            <person name="Kelly J.D."/>
            <person name="Kudrna D."/>
            <person name="Lee R."/>
            <person name="Richard M.M."/>
            <person name="Miklas P.N."/>
            <person name="Osorno J.M."/>
            <person name="Rodrigues J."/>
            <person name="Thareau V."/>
            <person name="Urrea C.A."/>
            <person name="Wang M."/>
            <person name="Yu Y."/>
            <person name="Zhang M."/>
            <person name="Wing R.A."/>
            <person name="Cregan P.B."/>
            <person name="Rokhsar D.S."/>
            <person name="Jackson S.A."/>
        </authorList>
    </citation>
    <scope>NUCLEOTIDE SEQUENCE [LARGE SCALE GENOMIC DNA]</scope>
    <source>
        <strain evidence="6">cv. G19833</strain>
    </source>
</reference>
<keyword evidence="2" id="KW-0175">Coiled coil</keyword>
<dbReference type="eggNOG" id="ENOG502S23G">
    <property type="taxonomic scope" value="Eukaryota"/>
</dbReference>
<evidence type="ECO:0000256" key="1">
    <source>
        <dbReference type="ARBA" id="ARBA00005711"/>
    </source>
</evidence>
<dbReference type="PANTHER" id="PTHR31471:SF51">
    <property type="entry name" value="REMORIN FAMILY PROTEIN"/>
    <property type="match status" value="1"/>
</dbReference>
<dbReference type="AlphaFoldDB" id="V7CJ67"/>
<dbReference type="Gramene" id="ESW29413">
    <property type="protein sequence ID" value="ESW29413"/>
    <property type="gene ID" value="PHAVU_002G068600g"/>
</dbReference>
<evidence type="ECO:0000313" key="5">
    <source>
        <dbReference type="EMBL" id="ESW29413.1"/>
    </source>
</evidence>
<feature type="compositionally biased region" description="Polar residues" evidence="3">
    <location>
        <begin position="33"/>
        <end position="46"/>
    </location>
</feature>
<keyword evidence="6" id="KW-1185">Reference proteome</keyword>
<feature type="compositionally biased region" description="Basic and acidic residues" evidence="3">
    <location>
        <begin position="124"/>
        <end position="134"/>
    </location>
</feature>